<name>A0A4V1FAQ9_METMZ</name>
<comment type="similarity">
    <text evidence="1">Belongs to the CRISPR-associated Csm4 family.</text>
</comment>
<keyword evidence="3" id="KW-0694">RNA-binding</keyword>
<dbReference type="RefSeq" id="WP_080932927.1">
    <property type="nucleotide sequence ID" value="NZ_JJQU01000176.1"/>
</dbReference>
<dbReference type="AlphaFoldDB" id="A0A4V1FAQ9"/>
<evidence type="ECO:0000256" key="2">
    <source>
        <dbReference type="ARBA" id="ARBA00016109"/>
    </source>
</evidence>
<evidence type="ECO:0000256" key="1">
    <source>
        <dbReference type="ARBA" id="ARBA00005772"/>
    </source>
</evidence>
<proteinExistence type="inferred from homology"/>
<dbReference type="GO" id="GO:0003723">
    <property type="term" value="F:RNA binding"/>
    <property type="evidence" value="ECO:0007669"/>
    <property type="project" value="UniProtKB-KW"/>
</dbReference>
<evidence type="ECO:0000313" key="6">
    <source>
        <dbReference type="Proteomes" id="UP000300067"/>
    </source>
</evidence>
<gene>
    <name evidence="5" type="primary">csm4</name>
    <name evidence="5" type="ORF">DKM28_09085</name>
</gene>
<accession>A0A4V1FAQ9</accession>
<sequence>MNLIFPEGSLMIIYIEPRSSFRPISSDTLYGAVVSTLQTLSQDFDELLPPTEKPPFLISSAFPFVQGSEINHFFPRPFDKMQENSSIDNAFHKKMKAVQYVHETIFERWIQGEINEEILSKNSDNYQTTGGLLYPKGLNLDFSIKSIDTARNSLNRLTHFSDFFFTSGYYYRNAGLFFMVRFLDPKFESKYRDLLLGSFKFLRDRGVGGDVSVGKGHFEILDIEDKEIITEPADGNRFISLSKYLPSEDEIKEFQEKRNLWYDFYTKRGRDSSGRIRKKVRFFLEGSTFPDLSKEAYGKAIYVDREAVEFGYSFNMRMRD</sequence>
<dbReference type="GO" id="GO:0051607">
    <property type="term" value="P:defense response to virus"/>
    <property type="evidence" value="ECO:0007669"/>
    <property type="project" value="UniProtKB-KW"/>
</dbReference>
<evidence type="ECO:0000313" key="5">
    <source>
        <dbReference type="EMBL" id="QCR16163.1"/>
    </source>
</evidence>
<evidence type="ECO:0000256" key="3">
    <source>
        <dbReference type="ARBA" id="ARBA00022884"/>
    </source>
</evidence>
<reference evidence="5 6" key="1">
    <citation type="submission" date="2018-05" db="EMBL/GenBank/DDBJ databases">
        <title>Methanosarcina gilichinskyana sp. nov., a novel methanogenic archaeon isolated from Holocene permafrost, North East Russia.</title>
        <authorList>
            <person name="Oshurkova V."/>
            <person name="Meer M."/>
            <person name="Bochkareva O."/>
            <person name="Shcherbakova V."/>
        </authorList>
    </citation>
    <scope>NUCLEOTIDE SEQUENCE [LARGE SCALE GENOMIC DNA]</scope>
    <source>
        <strain evidence="5 6">JL01</strain>
    </source>
</reference>
<dbReference type="NCBIfam" id="TIGR01903">
    <property type="entry name" value="cas5_csm4"/>
    <property type="match status" value="1"/>
</dbReference>
<organism evidence="5 6">
    <name type="scientific">Methanosarcina mazei</name>
    <name type="common">Methanosarcina frisia</name>
    <dbReference type="NCBI Taxonomy" id="2209"/>
    <lineage>
        <taxon>Archaea</taxon>
        <taxon>Methanobacteriati</taxon>
        <taxon>Methanobacteriota</taxon>
        <taxon>Stenosarchaea group</taxon>
        <taxon>Methanomicrobia</taxon>
        <taxon>Methanosarcinales</taxon>
        <taxon>Methanosarcinaceae</taxon>
        <taxon>Methanosarcina</taxon>
    </lineage>
</organism>
<protein>
    <recommendedName>
        <fullName evidence="2">CRISPR system Cms protein Csm4</fullName>
    </recommendedName>
</protein>
<evidence type="ECO:0000256" key="4">
    <source>
        <dbReference type="ARBA" id="ARBA00023118"/>
    </source>
</evidence>
<dbReference type="InterPro" id="IPR005510">
    <property type="entry name" value="Csm4"/>
</dbReference>
<dbReference type="EMBL" id="CP029709">
    <property type="protein sequence ID" value="QCR16163.1"/>
    <property type="molecule type" value="Genomic_DNA"/>
</dbReference>
<keyword evidence="4" id="KW-0051">Antiviral defense</keyword>
<dbReference type="Proteomes" id="UP000300067">
    <property type="component" value="Chromosome"/>
</dbReference>